<dbReference type="RefSeq" id="WP_072549883.1">
    <property type="nucleotide sequence ID" value="NZ_CP021659.1"/>
</dbReference>
<sequence length="65" mass="7526">MKKNLVFIHLESLNQAIFGNRHWFPCLNNIYNRSLRLNNFISSATSSNMALSDLIYGDDNVLEHN</sequence>
<dbReference type="EMBL" id="CP021659">
    <property type="protein sequence ID" value="AWK13329.1"/>
    <property type="molecule type" value="Genomic_DNA"/>
</dbReference>
<dbReference type="Proteomes" id="UP000261875">
    <property type="component" value="Chromosome"/>
</dbReference>
<organism evidence="1 2">
    <name type="scientific">Candidatus Fukatsuia symbiotica</name>
    <dbReference type="NCBI Taxonomy" id="1878942"/>
    <lineage>
        <taxon>Bacteria</taxon>
        <taxon>Pseudomonadati</taxon>
        <taxon>Pseudomonadota</taxon>
        <taxon>Gammaproteobacteria</taxon>
        <taxon>Enterobacterales</taxon>
        <taxon>Yersiniaceae</taxon>
        <taxon>Candidatus Fukatsuia</taxon>
    </lineage>
</organism>
<name>A0A2U8I2K0_9GAMM</name>
<dbReference type="OrthoDB" id="383681at2"/>
<keyword evidence="2" id="KW-1185">Reference proteome</keyword>
<reference evidence="1 2" key="1">
    <citation type="submission" date="2017-05" db="EMBL/GenBank/DDBJ databases">
        <title>Genome sequence of Candidatus Fukatsuia symbiotica and Candidatus Hamiltonella defensa from Acyrthosiphon pisum strain 5D.</title>
        <authorList>
            <person name="Patel V.A."/>
            <person name="Chevignon G."/>
            <person name="Russell J.A."/>
            <person name="Oliver K.M."/>
        </authorList>
    </citation>
    <scope>NUCLEOTIDE SEQUENCE [LARGE SCALE GENOMIC DNA]</scope>
    <source>
        <strain evidence="1 2">5D</strain>
    </source>
</reference>
<dbReference type="AlphaFoldDB" id="A0A2U8I2K0"/>
<accession>A0A2U8I2K0</accession>
<dbReference type="KEGG" id="fsm:CCS41_00590"/>
<evidence type="ECO:0008006" key="3">
    <source>
        <dbReference type="Google" id="ProtNLM"/>
    </source>
</evidence>
<dbReference type="STRING" id="1878942.GCA_900128755_00949"/>
<dbReference type="SUPFAM" id="SSF53649">
    <property type="entry name" value="Alkaline phosphatase-like"/>
    <property type="match status" value="1"/>
</dbReference>
<proteinExistence type="predicted"/>
<evidence type="ECO:0000313" key="2">
    <source>
        <dbReference type="Proteomes" id="UP000261875"/>
    </source>
</evidence>
<protein>
    <recommendedName>
        <fullName evidence="3">Sulfatase N-terminal domain-containing protein</fullName>
    </recommendedName>
</protein>
<dbReference type="InterPro" id="IPR017850">
    <property type="entry name" value="Alkaline_phosphatase_core_sf"/>
</dbReference>
<gene>
    <name evidence="1" type="ORF">CCS41_00590</name>
</gene>
<evidence type="ECO:0000313" key="1">
    <source>
        <dbReference type="EMBL" id="AWK13329.1"/>
    </source>
</evidence>